<dbReference type="PROSITE" id="PS51257">
    <property type="entry name" value="PROKAR_LIPOPROTEIN"/>
    <property type="match status" value="1"/>
</dbReference>
<dbReference type="SUPFAM" id="SSF140423">
    <property type="entry name" value="MW0975(SA0943)-like"/>
    <property type="match status" value="1"/>
</dbReference>
<proteinExistence type="predicted"/>
<accession>A0ABS7K678</accession>
<evidence type="ECO:0000313" key="3">
    <source>
        <dbReference type="Proteomes" id="UP000769780"/>
    </source>
</evidence>
<feature type="coiled-coil region" evidence="1">
    <location>
        <begin position="171"/>
        <end position="215"/>
    </location>
</feature>
<comment type="caution">
    <text evidence="2">The sequence shown here is derived from an EMBL/GenBank/DDBJ whole genome shotgun (WGS) entry which is preliminary data.</text>
</comment>
<dbReference type="Pfam" id="PF10368">
    <property type="entry name" value="YkyA"/>
    <property type="match status" value="1"/>
</dbReference>
<protein>
    <submittedName>
        <fullName evidence="2">YkyA family protein</fullName>
    </submittedName>
</protein>
<keyword evidence="1" id="KW-0175">Coiled coil</keyword>
<evidence type="ECO:0000313" key="2">
    <source>
        <dbReference type="EMBL" id="MBY0097720.1"/>
    </source>
</evidence>
<organism evidence="2 3">
    <name type="scientific">Mesobacillus maritimus</name>
    <dbReference type="NCBI Taxonomy" id="1643336"/>
    <lineage>
        <taxon>Bacteria</taxon>
        <taxon>Bacillati</taxon>
        <taxon>Bacillota</taxon>
        <taxon>Bacilli</taxon>
        <taxon>Bacillales</taxon>
        <taxon>Bacillaceae</taxon>
        <taxon>Mesobacillus</taxon>
    </lineage>
</organism>
<evidence type="ECO:0000256" key="1">
    <source>
        <dbReference type="SAM" id="Coils"/>
    </source>
</evidence>
<name>A0ABS7K678_9BACI</name>
<gene>
    <name evidence="2" type="ORF">H0185_13020</name>
</gene>
<dbReference type="Gene3D" id="1.20.120.570">
    <property type="entry name" value="YkyA-like"/>
    <property type="match status" value="1"/>
</dbReference>
<dbReference type="InterPro" id="IPR019454">
    <property type="entry name" value="Lipoprot_YkyA-like"/>
</dbReference>
<dbReference type="EMBL" id="JACWFH010000014">
    <property type="protein sequence ID" value="MBY0097720.1"/>
    <property type="molecule type" value="Genomic_DNA"/>
</dbReference>
<keyword evidence="3" id="KW-1185">Reference proteome</keyword>
<sequence>MRGGFILLNSRNFPLVFLIFFGGLFLSGCMNKQSPAEEMFNKLEEVVQIEKTFEAQQTPLIELEKKEKEIYQSIIELNMQEYDEVVRLADEAITITEKRKEHINKERESMNESKAAFETIPDIVDEIDEVELKEKATNLYNLMQDRYKIHEELYNAYSDGLENDIQLYNLFKDKELELDQLGEQINKVNAAYEKVIDLNNKFNEVTEEYNQKKLEFYEAAGIEINNKE</sequence>
<dbReference type="Proteomes" id="UP000769780">
    <property type="component" value="Unassembled WGS sequence"/>
</dbReference>
<reference evidence="2 3" key="1">
    <citation type="submission" date="2020-07" db="EMBL/GenBank/DDBJ databases">
        <title>Fungal Genomes of the International Space Station.</title>
        <authorList>
            <person name="Seuylemezian A."/>
            <person name="Singh N.K."/>
            <person name="Wood J."/>
            <person name="Venkateswaran K."/>
        </authorList>
    </citation>
    <scope>NUCLEOTIDE SEQUENCE [LARGE SCALE GENOMIC DNA]</scope>
    <source>
        <strain evidence="2 3">PL-B2</strain>
    </source>
</reference>
<dbReference type="InterPro" id="IPR036785">
    <property type="entry name" value="YkyA-like_sf"/>
</dbReference>